<evidence type="ECO:0000313" key="1">
    <source>
        <dbReference type="EMBL" id="MCI3279188.1"/>
    </source>
</evidence>
<reference evidence="1" key="1">
    <citation type="submission" date="2022-03" db="EMBL/GenBank/DDBJ databases">
        <title>Streptomyces 7R015 and 7R016 isolated from Barleria lupulina in Thailand.</title>
        <authorList>
            <person name="Kanchanasin P."/>
            <person name="Phongsopitanun W."/>
            <person name="Tanasupawat S."/>
        </authorList>
    </citation>
    <scope>NUCLEOTIDE SEQUENCE</scope>
    <source>
        <strain evidence="1">7R015</strain>
    </source>
</reference>
<evidence type="ECO:0000313" key="2">
    <source>
        <dbReference type="Proteomes" id="UP001165269"/>
    </source>
</evidence>
<comment type="caution">
    <text evidence="1">The sequence shown here is derived from an EMBL/GenBank/DDBJ whole genome shotgun (WGS) entry which is preliminary data.</text>
</comment>
<keyword evidence="2" id="KW-1185">Reference proteome</keyword>
<name>A0ABS9YPI6_9ACTN</name>
<dbReference type="EMBL" id="JALDAY010000024">
    <property type="protein sequence ID" value="MCI3279188.1"/>
    <property type="molecule type" value="Genomic_DNA"/>
</dbReference>
<sequence>MPALLVVAALAALTVAGVALYRLHQLRRALIAERASARIAGRMQARDLDAFRRRVAELMQERAVLAEAERVLDTALATHRPEGGPS</sequence>
<protein>
    <submittedName>
        <fullName evidence="1">Uncharacterized protein</fullName>
    </submittedName>
</protein>
<dbReference type="RefSeq" id="WP_242778953.1">
    <property type="nucleotide sequence ID" value="NZ_JALDAY010000024.1"/>
</dbReference>
<gene>
    <name evidence="1" type="ORF">MQP27_49805</name>
</gene>
<proteinExistence type="predicted"/>
<organism evidence="1 2">
    <name type="scientific">Streptomyces cylindrosporus</name>
    <dbReference type="NCBI Taxonomy" id="2927583"/>
    <lineage>
        <taxon>Bacteria</taxon>
        <taxon>Bacillati</taxon>
        <taxon>Actinomycetota</taxon>
        <taxon>Actinomycetes</taxon>
        <taxon>Kitasatosporales</taxon>
        <taxon>Streptomycetaceae</taxon>
        <taxon>Streptomyces</taxon>
    </lineage>
</organism>
<dbReference type="Proteomes" id="UP001165269">
    <property type="component" value="Unassembled WGS sequence"/>
</dbReference>
<accession>A0ABS9YPI6</accession>